<evidence type="ECO:0000313" key="2">
    <source>
        <dbReference type="Proteomes" id="UP000182476"/>
    </source>
</evidence>
<sequence>MSQLTGLTPGYEFLNDFGISEALPYTLAPWLLNDFCENQWLVKTIQQTPYTLDWSVRLADGSLLTDTQHCQLLRSLKHLLIISTTGINGEFTTLGLRSMQVRLAHSKKIIDYILINAGSYDLIQYGLAGINGDDLKAILNKLASSPFAEETVYAWRARVSNFCIQEMNRISDLDVQEIHARYPSMLEVSDEAPEKFMLSFGTSDIPRARAALMKAGLYYGGNHQGYFLNTRALSDMLYPDTLWGGQSSKSPLQILNFYPNAPTYRKEYDPVSVTTTNLTALQKSRYFYYRYALLSTAALSTLGLPTPIELDSIADYLPELKTPSRFKSVPSTNLLRLFRSSIEFHLQYGRKLLNCFIRIASFCKTQKIGMTQLSNSAFIDIIGPELANLGIKKLGIASNRRIKSGKSRKGSRKDYYNNLRANHGLLELICVYFGSAQLVIGMIMARRVDELVSLNASTCLDASKSWLIFGLAKSTRKAFGMRQRESRPIDAIAVEMITELQRFQKLLKRLKVIDDLSDLFSSPSVLGTIFFQGCSLYNYNRHLDFACDYFESDLNEHGERYYVRQHQLRRFFAIMFFYTNSFGELDTLRWMLGHRDVEHVWHYLTESLDAKEIRGAGVRYFAELVKKDRLENYKNLQQLLAERFGTTTFKLVDEQQIEDYLSALVEEGKARIEPHFFNDENGKSLKVLFIIS</sequence>
<proteinExistence type="predicted"/>
<evidence type="ECO:0000313" key="1">
    <source>
        <dbReference type="EMBL" id="SDU55516.1"/>
    </source>
</evidence>
<dbReference type="Proteomes" id="UP000182476">
    <property type="component" value="Chromosome I"/>
</dbReference>
<organism evidence="1 2">
    <name type="scientific">Pseudomonas mandelii</name>
    <dbReference type="NCBI Taxonomy" id="75612"/>
    <lineage>
        <taxon>Bacteria</taxon>
        <taxon>Pseudomonadati</taxon>
        <taxon>Pseudomonadota</taxon>
        <taxon>Gammaproteobacteria</taxon>
        <taxon>Pseudomonadales</taxon>
        <taxon>Pseudomonadaceae</taxon>
        <taxon>Pseudomonas</taxon>
    </lineage>
</organism>
<dbReference type="GeneID" id="93691618"/>
<gene>
    <name evidence="1" type="ORF">SAMN04489801_4353</name>
</gene>
<name>A0ABY0VTW1_9PSED</name>
<dbReference type="EMBL" id="LT629796">
    <property type="protein sequence ID" value="SDU55516.1"/>
    <property type="molecule type" value="Genomic_DNA"/>
</dbReference>
<dbReference type="SUPFAM" id="SSF56349">
    <property type="entry name" value="DNA breaking-rejoining enzymes"/>
    <property type="match status" value="1"/>
</dbReference>
<protein>
    <recommendedName>
        <fullName evidence="3">Integrase</fullName>
    </recommendedName>
</protein>
<accession>A0ABY0VTW1</accession>
<reference evidence="1 2" key="1">
    <citation type="submission" date="2016-10" db="EMBL/GenBank/DDBJ databases">
        <authorList>
            <person name="Varghese N."/>
            <person name="Submissions S."/>
        </authorList>
    </citation>
    <scope>NUCLEOTIDE SEQUENCE [LARGE SCALE GENOMIC DNA]</scope>
    <source>
        <strain evidence="1 2">LMG 21607</strain>
    </source>
</reference>
<evidence type="ECO:0008006" key="3">
    <source>
        <dbReference type="Google" id="ProtNLM"/>
    </source>
</evidence>
<dbReference type="InterPro" id="IPR011010">
    <property type="entry name" value="DNA_brk_join_enz"/>
</dbReference>
<keyword evidence="2" id="KW-1185">Reference proteome</keyword>
<dbReference type="RefSeq" id="WP_102595701.1">
    <property type="nucleotide sequence ID" value="NZ_LT629796.1"/>
</dbReference>